<organism evidence="5 6">
    <name type="scientific">OM182 bacterium</name>
    <dbReference type="NCBI Taxonomy" id="2510334"/>
    <lineage>
        <taxon>Bacteria</taxon>
        <taxon>Pseudomonadati</taxon>
        <taxon>Pseudomonadota</taxon>
        <taxon>Gammaproteobacteria</taxon>
        <taxon>OMG group</taxon>
        <taxon>OM182 clade</taxon>
    </lineage>
</organism>
<accession>A0A520S5K8</accession>
<dbReference type="PANTHER" id="PTHR12151:SF25">
    <property type="entry name" value="LINALOOL DEHYDRATASE_ISOMERASE DOMAIN-CONTAINING PROTEIN"/>
    <property type="match status" value="1"/>
</dbReference>
<feature type="binding site" evidence="2">
    <location>
        <position position="92"/>
    </location>
    <ligand>
        <name>Cu cation</name>
        <dbReference type="ChEBI" id="CHEBI:23378"/>
    </ligand>
</feature>
<keyword evidence="2" id="KW-0479">Metal-binding</keyword>
<dbReference type="InterPro" id="IPR003782">
    <property type="entry name" value="SCO1/SenC"/>
</dbReference>
<feature type="binding site" evidence="2">
    <location>
        <position position="178"/>
    </location>
    <ligand>
        <name>Cu cation</name>
        <dbReference type="ChEBI" id="CHEBI:23378"/>
    </ligand>
</feature>
<comment type="caution">
    <text evidence="5">The sequence shown here is derived from an EMBL/GenBank/DDBJ whole genome shotgun (WGS) entry which is preliminary data.</text>
</comment>
<dbReference type="SUPFAM" id="SSF52833">
    <property type="entry name" value="Thioredoxin-like"/>
    <property type="match status" value="1"/>
</dbReference>
<dbReference type="InterPro" id="IPR036249">
    <property type="entry name" value="Thioredoxin-like_sf"/>
</dbReference>
<evidence type="ECO:0000256" key="1">
    <source>
        <dbReference type="ARBA" id="ARBA00010996"/>
    </source>
</evidence>
<feature type="disulfide bond" description="Redox-active" evidence="3">
    <location>
        <begin position="92"/>
        <end position="96"/>
    </location>
</feature>
<evidence type="ECO:0000256" key="3">
    <source>
        <dbReference type="PIRSR" id="PIRSR603782-2"/>
    </source>
</evidence>
<dbReference type="EMBL" id="SHAG01000001">
    <property type="protein sequence ID" value="RZO77751.1"/>
    <property type="molecule type" value="Genomic_DNA"/>
</dbReference>
<evidence type="ECO:0000256" key="2">
    <source>
        <dbReference type="PIRSR" id="PIRSR603782-1"/>
    </source>
</evidence>
<keyword evidence="3" id="KW-1015">Disulfide bond</keyword>
<keyword evidence="2" id="KW-0186">Copper</keyword>
<comment type="similarity">
    <text evidence="1">Belongs to the SCO1/2 family.</text>
</comment>
<reference evidence="5 6" key="1">
    <citation type="submission" date="2019-02" db="EMBL/GenBank/DDBJ databases">
        <title>Prokaryotic population dynamics and viral predation in marine succession experiment using metagenomics: the confinement effect.</title>
        <authorList>
            <person name="Haro-Moreno J.M."/>
            <person name="Rodriguez-Valera F."/>
            <person name="Lopez-Perez M."/>
        </authorList>
    </citation>
    <scope>NUCLEOTIDE SEQUENCE [LARGE SCALE GENOMIC DNA]</scope>
    <source>
        <strain evidence="5">MED-G157</strain>
    </source>
</reference>
<dbReference type="Proteomes" id="UP000316199">
    <property type="component" value="Unassembled WGS sequence"/>
</dbReference>
<dbReference type="Pfam" id="PF02630">
    <property type="entry name" value="SCO1-SenC"/>
    <property type="match status" value="1"/>
</dbReference>
<evidence type="ECO:0000313" key="5">
    <source>
        <dbReference type="EMBL" id="RZO77751.1"/>
    </source>
</evidence>
<name>A0A520S5K8_9GAMM</name>
<dbReference type="GO" id="GO:0046872">
    <property type="term" value="F:metal ion binding"/>
    <property type="evidence" value="ECO:0007669"/>
    <property type="project" value="UniProtKB-KW"/>
</dbReference>
<proteinExistence type="inferred from homology"/>
<evidence type="ECO:0000313" key="6">
    <source>
        <dbReference type="Proteomes" id="UP000316199"/>
    </source>
</evidence>
<dbReference type="CDD" id="cd02968">
    <property type="entry name" value="SCO"/>
    <property type="match status" value="1"/>
</dbReference>
<keyword evidence="4" id="KW-1133">Transmembrane helix</keyword>
<dbReference type="AlphaFoldDB" id="A0A520S5K8"/>
<evidence type="ECO:0000256" key="4">
    <source>
        <dbReference type="SAM" id="Phobius"/>
    </source>
</evidence>
<keyword evidence="4" id="KW-0812">Transmembrane</keyword>
<keyword evidence="4" id="KW-0472">Membrane</keyword>
<protein>
    <submittedName>
        <fullName evidence="5">SCO family protein</fullName>
    </submittedName>
</protein>
<feature type="transmembrane region" description="Helical" evidence="4">
    <location>
        <begin position="21"/>
        <end position="41"/>
    </location>
</feature>
<gene>
    <name evidence="5" type="ORF">EVA68_00560</name>
</gene>
<dbReference type="PANTHER" id="PTHR12151">
    <property type="entry name" value="ELECTRON TRANSPORT PROTIN SCO1/SENC FAMILY MEMBER"/>
    <property type="match status" value="1"/>
</dbReference>
<feature type="binding site" evidence="2">
    <location>
        <position position="96"/>
    </location>
    <ligand>
        <name>Cu cation</name>
        <dbReference type="ChEBI" id="CHEBI:23378"/>
    </ligand>
</feature>
<dbReference type="Gene3D" id="3.40.30.10">
    <property type="entry name" value="Glutaredoxin"/>
    <property type="match status" value="1"/>
</dbReference>
<sequence>MGLPCYIEILEISKYLLKNRLWWLGSFALVFLIGSYLLQILSKEDSLISDYHRFDAPKALTQFNLVDQHLNEINPGDFKGRWSLVFFGFTHCPDICPTTMSALNSVVEDLPSPPTVVMVTADPERDSPQVLKQYLFAFNESFKGLSGTSDNLNLLARQLGFAFRRIPGAVLGTYSVEHTNSIAVINPRAEYAGFFEITNEPRDILRIIQSFH</sequence>